<dbReference type="OrthoDB" id="248923at2759"/>
<evidence type="ECO:0008006" key="7">
    <source>
        <dbReference type="Google" id="ProtNLM"/>
    </source>
</evidence>
<organism evidence="5">
    <name type="scientific">Absidia glauca</name>
    <name type="common">Pin mould</name>
    <dbReference type="NCBI Taxonomy" id="4829"/>
    <lineage>
        <taxon>Eukaryota</taxon>
        <taxon>Fungi</taxon>
        <taxon>Fungi incertae sedis</taxon>
        <taxon>Mucoromycota</taxon>
        <taxon>Mucoromycotina</taxon>
        <taxon>Mucoromycetes</taxon>
        <taxon>Mucorales</taxon>
        <taxon>Cunninghamellaceae</taxon>
        <taxon>Absidia</taxon>
    </lineage>
</organism>
<keyword evidence="2" id="KW-0547">Nucleotide-binding</keyword>
<keyword evidence="3 4" id="KW-0418">Kinase</keyword>
<dbReference type="InterPro" id="IPR027417">
    <property type="entry name" value="P-loop_NTPase"/>
</dbReference>
<dbReference type="CDD" id="cd01428">
    <property type="entry name" value="ADK"/>
    <property type="match status" value="1"/>
</dbReference>
<dbReference type="Pfam" id="PF00406">
    <property type="entry name" value="ADK"/>
    <property type="match status" value="1"/>
</dbReference>
<dbReference type="EMBL" id="LT552047">
    <property type="protein sequence ID" value="SAL98076.1"/>
    <property type="molecule type" value="Genomic_DNA"/>
</dbReference>
<reference evidence="5" key="1">
    <citation type="submission" date="2016-04" db="EMBL/GenBank/DDBJ databases">
        <authorList>
            <person name="Evans L.H."/>
            <person name="Alamgir A."/>
            <person name="Owens N."/>
            <person name="Weber N.D."/>
            <person name="Virtaneva K."/>
            <person name="Barbian K."/>
            <person name="Babar A."/>
            <person name="Rosenke K."/>
        </authorList>
    </citation>
    <scope>NUCLEOTIDE SEQUENCE [LARGE SCALE GENOMIC DNA]</scope>
    <source>
        <strain evidence="5">CBS 101.48</strain>
    </source>
</reference>
<dbReference type="GO" id="GO:0005524">
    <property type="term" value="F:ATP binding"/>
    <property type="evidence" value="ECO:0007669"/>
    <property type="project" value="InterPro"/>
</dbReference>
<comment type="similarity">
    <text evidence="4">Belongs to the adenylate kinase family.</text>
</comment>
<evidence type="ECO:0000313" key="5">
    <source>
        <dbReference type="EMBL" id="SAL98076.1"/>
    </source>
</evidence>
<gene>
    <name evidence="5" type="primary">ABSGL_03603.1 scaffold 4609</name>
</gene>
<keyword evidence="6" id="KW-1185">Reference proteome</keyword>
<dbReference type="PANTHER" id="PTHR23359">
    <property type="entry name" value="NUCLEOTIDE KINASE"/>
    <property type="match status" value="1"/>
</dbReference>
<evidence type="ECO:0000256" key="1">
    <source>
        <dbReference type="ARBA" id="ARBA00022679"/>
    </source>
</evidence>
<dbReference type="PRINTS" id="PR00094">
    <property type="entry name" value="ADENYLTKNASE"/>
</dbReference>
<evidence type="ECO:0000256" key="3">
    <source>
        <dbReference type="ARBA" id="ARBA00022777"/>
    </source>
</evidence>
<dbReference type="SUPFAM" id="SSF52540">
    <property type="entry name" value="P-loop containing nucleoside triphosphate hydrolases"/>
    <property type="match status" value="1"/>
</dbReference>
<dbReference type="GO" id="GO:0006139">
    <property type="term" value="P:nucleobase-containing compound metabolic process"/>
    <property type="evidence" value="ECO:0007669"/>
    <property type="project" value="InterPro"/>
</dbReference>
<evidence type="ECO:0000256" key="2">
    <source>
        <dbReference type="ARBA" id="ARBA00022741"/>
    </source>
</evidence>
<dbReference type="STRING" id="4829.A0A168M7F3"/>
<keyword evidence="1 4" id="KW-0808">Transferase</keyword>
<proteinExistence type="inferred from homology"/>
<dbReference type="Proteomes" id="UP000078561">
    <property type="component" value="Unassembled WGS sequence"/>
</dbReference>
<dbReference type="Gene3D" id="3.40.50.300">
    <property type="entry name" value="P-loop containing nucleotide triphosphate hydrolases"/>
    <property type="match status" value="1"/>
</dbReference>
<name>A0A168M7F3_ABSGL</name>
<dbReference type="InParanoid" id="A0A168M7F3"/>
<evidence type="ECO:0000313" key="6">
    <source>
        <dbReference type="Proteomes" id="UP000078561"/>
    </source>
</evidence>
<dbReference type="InterPro" id="IPR033690">
    <property type="entry name" value="Adenylat_kinase_CS"/>
</dbReference>
<dbReference type="GO" id="GO:0019205">
    <property type="term" value="F:nucleobase-containing compound kinase activity"/>
    <property type="evidence" value="ECO:0007669"/>
    <property type="project" value="InterPro"/>
</dbReference>
<sequence>MSILYPLSRFLPLGTSLMSTSGSKCSLVRPLLTAKRRPRHSTWSFCHHRQRLYTTNTLSRHSQAAAELDTTVYEEGEPNSRYADTLKAKLLFQQAWNAIEKYYGIENIKLPREIFFLMGAPGAGKGTHTPSILHARGIMNQPIGISDLLQSPECRHFMDQGLLISDGHVIELMLHAILQSPHPETGVLVDGFPRTKIQAQVLSLLYEKWSELRALYGERFPRPSFRICVLYVDENVSVRRQLARGEQIRQHNRQVKLTGQGQLWHERVTDSDELLIRERYRIFQSNYDSLLQLATSFPFHWIDASGSSEQVMKSILKELNYQASFELDPELYDAIAHIPTAKKIGVQHRQGRIGRLEQINDARLMDIIMDVLSEKGFQVSMDDHVTIIPTRVDLTTGIISHEERLSHSIVFDFPRQFQSILRS</sequence>
<evidence type="ECO:0000256" key="4">
    <source>
        <dbReference type="RuleBase" id="RU003330"/>
    </source>
</evidence>
<dbReference type="InterPro" id="IPR000850">
    <property type="entry name" value="Adenylat/UMP-CMP_kin"/>
</dbReference>
<dbReference type="PROSITE" id="PS00113">
    <property type="entry name" value="ADENYLATE_KINASE"/>
    <property type="match status" value="1"/>
</dbReference>
<accession>A0A168M7F3</accession>
<dbReference type="AlphaFoldDB" id="A0A168M7F3"/>
<protein>
    <recommendedName>
        <fullName evidence="7">Adenylate kinase</fullName>
    </recommendedName>
</protein>